<dbReference type="STRING" id="1555112.LIP_2365"/>
<accession>A0A0K2SM70</accession>
<keyword evidence="5 11" id="KW-1133">Transmembrane helix</keyword>
<feature type="region of interest" description="Disordered" evidence="10">
    <location>
        <begin position="678"/>
        <end position="703"/>
    </location>
</feature>
<dbReference type="SUPFAM" id="SSF58104">
    <property type="entry name" value="Methyl-accepting chemotaxis protein (MCP) signaling domain"/>
    <property type="match status" value="1"/>
</dbReference>
<dbReference type="GO" id="GO:0007165">
    <property type="term" value="P:signal transduction"/>
    <property type="evidence" value="ECO:0007669"/>
    <property type="project" value="UniProtKB-KW"/>
</dbReference>
<feature type="domain" description="HAMP" evidence="14">
    <location>
        <begin position="313"/>
        <end position="365"/>
    </location>
</feature>
<evidence type="ECO:0000256" key="9">
    <source>
        <dbReference type="PROSITE-ProRule" id="PRU00284"/>
    </source>
</evidence>
<dbReference type="PROSITE" id="PS50111">
    <property type="entry name" value="CHEMOTAXIS_TRANSDUC_2"/>
    <property type="match status" value="1"/>
</dbReference>
<dbReference type="Gene3D" id="3.30.450.20">
    <property type="entry name" value="PAS domain"/>
    <property type="match status" value="1"/>
</dbReference>
<dbReference type="InterPro" id="IPR033479">
    <property type="entry name" value="dCache_1"/>
</dbReference>
<dbReference type="CDD" id="cd18774">
    <property type="entry name" value="PDC2_HK_sensor"/>
    <property type="match status" value="1"/>
</dbReference>
<evidence type="ECO:0000313" key="15">
    <source>
        <dbReference type="EMBL" id="BAS28206.1"/>
    </source>
</evidence>
<reference evidence="16" key="1">
    <citation type="submission" date="2015-07" db="EMBL/GenBank/DDBJ databases">
        <title>Complete genome sequence and phylogenetic analysis of Limnochorda pilosa.</title>
        <authorList>
            <person name="Watanabe M."/>
            <person name="Kojima H."/>
            <person name="Fukui M."/>
        </authorList>
    </citation>
    <scope>NUCLEOTIDE SEQUENCE [LARGE SCALE GENOMIC DNA]</scope>
    <source>
        <strain evidence="16">HC45</strain>
    </source>
</reference>
<keyword evidence="3" id="KW-0145">Chemotaxis</keyword>
<evidence type="ECO:0000259" key="14">
    <source>
        <dbReference type="PROSITE" id="PS50885"/>
    </source>
</evidence>
<dbReference type="Gene3D" id="6.10.340.10">
    <property type="match status" value="1"/>
</dbReference>
<dbReference type="EMBL" id="AP014924">
    <property type="protein sequence ID" value="BAS28206.1"/>
    <property type="molecule type" value="Genomic_DNA"/>
</dbReference>
<keyword evidence="12" id="KW-0732">Signal</keyword>
<dbReference type="PANTHER" id="PTHR32089:SF112">
    <property type="entry name" value="LYSOZYME-LIKE PROTEIN-RELATED"/>
    <property type="match status" value="1"/>
</dbReference>
<dbReference type="CDD" id="cd11386">
    <property type="entry name" value="MCP_signal"/>
    <property type="match status" value="1"/>
</dbReference>
<dbReference type="KEGG" id="lpil:LIP_2365"/>
<evidence type="ECO:0000256" key="10">
    <source>
        <dbReference type="SAM" id="MobiDB-lite"/>
    </source>
</evidence>
<dbReference type="InterPro" id="IPR029151">
    <property type="entry name" value="Sensor-like_sf"/>
</dbReference>
<dbReference type="Pfam" id="PF00672">
    <property type="entry name" value="HAMP"/>
    <property type="match status" value="1"/>
</dbReference>
<gene>
    <name evidence="15" type="ORF">LIP_2365</name>
</gene>
<evidence type="ECO:0000256" key="8">
    <source>
        <dbReference type="ARBA" id="ARBA00029447"/>
    </source>
</evidence>
<dbReference type="Pfam" id="PF00015">
    <property type="entry name" value="MCPsignal"/>
    <property type="match status" value="1"/>
</dbReference>
<evidence type="ECO:0000256" key="12">
    <source>
        <dbReference type="SAM" id="SignalP"/>
    </source>
</evidence>
<evidence type="ECO:0000313" key="16">
    <source>
        <dbReference type="Proteomes" id="UP000065807"/>
    </source>
</evidence>
<dbReference type="CDD" id="cd06225">
    <property type="entry name" value="HAMP"/>
    <property type="match status" value="1"/>
</dbReference>
<comment type="similarity">
    <text evidence="8">Belongs to the methyl-accepting chemotaxis (MCP) protein family.</text>
</comment>
<evidence type="ECO:0000256" key="4">
    <source>
        <dbReference type="ARBA" id="ARBA00022692"/>
    </source>
</evidence>
<dbReference type="InterPro" id="IPR003660">
    <property type="entry name" value="HAMP_dom"/>
</dbReference>
<dbReference type="Pfam" id="PF02743">
    <property type="entry name" value="dCache_1"/>
    <property type="match status" value="1"/>
</dbReference>
<evidence type="ECO:0000256" key="5">
    <source>
        <dbReference type="ARBA" id="ARBA00022989"/>
    </source>
</evidence>
<keyword evidence="6 11" id="KW-0472">Membrane</keyword>
<evidence type="ECO:0000256" key="7">
    <source>
        <dbReference type="ARBA" id="ARBA00023224"/>
    </source>
</evidence>
<evidence type="ECO:0000256" key="1">
    <source>
        <dbReference type="ARBA" id="ARBA00004651"/>
    </source>
</evidence>
<feature type="domain" description="Methyl-accepting transducer" evidence="13">
    <location>
        <begin position="384"/>
        <end position="655"/>
    </location>
</feature>
<dbReference type="Proteomes" id="UP000065807">
    <property type="component" value="Chromosome"/>
</dbReference>
<keyword evidence="4 11" id="KW-0812">Transmembrane</keyword>
<dbReference type="InterPro" id="IPR004089">
    <property type="entry name" value="MCPsignal_dom"/>
</dbReference>
<dbReference type="PANTHER" id="PTHR32089">
    <property type="entry name" value="METHYL-ACCEPTING CHEMOTAXIS PROTEIN MCPB"/>
    <property type="match status" value="1"/>
</dbReference>
<dbReference type="GO" id="GO:0006935">
    <property type="term" value="P:chemotaxis"/>
    <property type="evidence" value="ECO:0007669"/>
    <property type="project" value="UniProtKB-KW"/>
</dbReference>
<sequence>MGVRSMSTQLILAMALMALAASASTGYFLVVTSSQELLNQIDGSVLAELRLHAQVLGAEREDRLAAVEDLAARFSDQIGLMVTDDVASYVGALFSDVVNNREYLEVSVAGPDGRAGSLSQSGEYGERNLQGNATFRAALGGQSVVGGLIPYGSGGASTLALEIAAPVLADQGTPIGVLTALVPAERFEAQLASFSLADKSRTFLVTKDGTVLLGSGQADQAVTRLSALAGDEGEQGLYRDVLQAETASARFGSLGGEQTFLAAAPVAGTDWRIVALIPKAELTQALTALQNQSFTIGLVVVIASSLVALVIGRRQARGVVDVSGAMQHFAEGDLTHRVQARGRTEVARLATDFNAAAERLRRLIAQTVRAVSEVKTASRELAEASDGVDKATRQVSDAVQQLARGADEQARHSTQVADVARSMSADVDGVAARAQEAKERAQRALEAAGSGRETVRISVEKARESQATMQATSTAINELGAKSREIGQIVGLITDIAEQTNLLALNAAIEAARAGEQGKGFAVVANEVRNLAHRSREATDRITRIVEEIQGSTDESVHSMSRGVEKVNEVVTEIETSDRNFEQIFEVVREVVRSVEAISAASSQLSSGARSVLEGMESIVAVTEETAAGTQEVSSSTQEQSAAVEQISASAARLSELASHLADEVSVFEIGSDAIESETVESGKREWQGARRSVRNLAGPAAR</sequence>
<evidence type="ECO:0000256" key="2">
    <source>
        <dbReference type="ARBA" id="ARBA00022475"/>
    </source>
</evidence>
<reference evidence="16" key="2">
    <citation type="journal article" date="2016" name="Int. J. Syst. Evol. Microbiol.">
        <title>Complete genome sequence and cell structure of Limnochorda pilosa, a Gram-negative spore-former within the phylum Firmicutes.</title>
        <authorList>
            <person name="Watanabe M."/>
            <person name="Kojima H."/>
            <person name="Fukui M."/>
        </authorList>
    </citation>
    <scope>NUCLEOTIDE SEQUENCE [LARGE SCALE GENOMIC DNA]</scope>
    <source>
        <strain evidence="16">HC45</strain>
    </source>
</reference>
<dbReference type="SMART" id="SM00283">
    <property type="entry name" value="MA"/>
    <property type="match status" value="1"/>
</dbReference>
<keyword evidence="2" id="KW-1003">Cell membrane</keyword>
<evidence type="ECO:0000259" key="13">
    <source>
        <dbReference type="PROSITE" id="PS50111"/>
    </source>
</evidence>
<feature type="chain" id="PRO_5005487106" description="Methyl-accepting chemotaxis protein" evidence="12">
    <location>
        <begin position="21"/>
        <end position="703"/>
    </location>
</feature>
<organism evidence="15 16">
    <name type="scientific">Limnochorda pilosa</name>
    <dbReference type="NCBI Taxonomy" id="1555112"/>
    <lineage>
        <taxon>Bacteria</taxon>
        <taxon>Bacillati</taxon>
        <taxon>Bacillota</taxon>
        <taxon>Limnochordia</taxon>
        <taxon>Limnochordales</taxon>
        <taxon>Limnochordaceae</taxon>
        <taxon>Limnochorda</taxon>
    </lineage>
</organism>
<evidence type="ECO:0008006" key="17">
    <source>
        <dbReference type="Google" id="ProtNLM"/>
    </source>
</evidence>
<comment type="subcellular location">
    <subcellularLocation>
        <location evidence="1">Cell membrane</location>
        <topology evidence="1">Multi-pass membrane protein</topology>
    </subcellularLocation>
</comment>
<evidence type="ECO:0000256" key="3">
    <source>
        <dbReference type="ARBA" id="ARBA00022500"/>
    </source>
</evidence>
<dbReference type="SMART" id="SM00304">
    <property type="entry name" value="HAMP"/>
    <property type="match status" value="1"/>
</dbReference>
<evidence type="ECO:0000256" key="11">
    <source>
        <dbReference type="SAM" id="Phobius"/>
    </source>
</evidence>
<name>A0A0K2SM70_LIMPI</name>
<feature type="transmembrane region" description="Helical" evidence="11">
    <location>
        <begin position="294"/>
        <end position="312"/>
    </location>
</feature>
<dbReference type="CDD" id="cd18773">
    <property type="entry name" value="PDC1_HK_sensor"/>
    <property type="match status" value="1"/>
</dbReference>
<dbReference type="PROSITE" id="PS50885">
    <property type="entry name" value="HAMP"/>
    <property type="match status" value="1"/>
</dbReference>
<proteinExistence type="inferred from homology"/>
<dbReference type="GO" id="GO:0005886">
    <property type="term" value="C:plasma membrane"/>
    <property type="evidence" value="ECO:0007669"/>
    <property type="project" value="UniProtKB-SubCell"/>
</dbReference>
<dbReference type="AlphaFoldDB" id="A0A0K2SM70"/>
<dbReference type="Gene3D" id="1.10.287.950">
    <property type="entry name" value="Methyl-accepting chemotaxis protein"/>
    <property type="match status" value="1"/>
</dbReference>
<feature type="signal peptide" evidence="12">
    <location>
        <begin position="1"/>
        <end position="20"/>
    </location>
</feature>
<keyword evidence="7 9" id="KW-0807">Transducer</keyword>
<protein>
    <recommendedName>
        <fullName evidence="17">Methyl-accepting chemotaxis protein</fullName>
    </recommendedName>
</protein>
<dbReference type="SUPFAM" id="SSF103190">
    <property type="entry name" value="Sensory domain-like"/>
    <property type="match status" value="1"/>
</dbReference>
<keyword evidence="16" id="KW-1185">Reference proteome</keyword>
<evidence type="ECO:0000256" key="6">
    <source>
        <dbReference type="ARBA" id="ARBA00023136"/>
    </source>
</evidence>